<gene>
    <name evidence="7" type="ORF">C7K55_10370</name>
</gene>
<name>A0A2P7MT94_9CYAN</name>
<dbReference type="InterPro" id="IPR009915">
    <property type="entry name" value="NnrU_dom"/>
</dbReference>
<feature type="transmembrane region" description="Helical" evidence="5">
    <location>
        <begin position="129"/>
        <end position="153"/>
    </location>
</feature>
<dbReference type="AlphaFoldDB" id="A0A2P7MT94"/>
<sequence>MLALLLAFAVIHSGGASLRVWGAAKIGERAWRLLFAAVSIPSAVVVIGYFLAHRYDGVRLWNLQDQPWIVPVVWGGTAISFLFLYPATYNLLEIPAVLKPQVRLYATGIIRISRHPQAVGQVLWCATHLLWIGSSFMVATCAGLIAHHLFAIWNGDRRLAKRFGSAFEELRDSTSILPFRAILTGRQQLVPSEFLRPAQLGIAIAVGVFWWAHRFIGLGATSFARTGLAHLLG</sequence>
<dbReference type="RefSeq" id="WP_106632721.1">
    <property type="nucleotide sequence ID" value="NZ_PXXO01000012.1"/>
</dbReference>
<dbReference type="GO" id="GO:0016020">
    <property type="term" value="C:membrane"/>
    <property type="evidence" value="ECO:0007669"/>
    <property type="project" value="UniProtKB-SubCell"/>
</dbReference>
<dbReference type="Pfam" id="PF07298">
    <property type="entry name" value="NnrU"/>
    <property type="match status" value="1"/>
</dbReference>
<accession>A0A2P7MT94</accession>
<comment type="subcellular location">
    <subcellularLocation>
        <location evidence="1">Membrane</location>
        <topology evidence="1">Multi-pass membrane protein</topology>
    </subcellularLocation>
</comment>
<evidence type="ECO:0000259" key="6">
    <source>
        <dbReference type="Pfam" id="PF07298"/>
    </source>
</evidence>
<dbReference type="EMBL" id="PXXO01000012">
    <property type="protein sequence ID" value="PSJ04407.1"/>
    <property type="molecule type" value="Genomic_DNA"/>
</dbReference>
<evidence type="ECO:0000313" key="7">
    <source>
        <dbReference type="EMBL" id="PSJ04407.1"/>
    </source>
</evidence>
<keyword evidence="4 5" id="KW-0472">Membrane</keyword>
<evidence type="ECO:0000256" key="2">
    <source>
        <dbReference type="ARBA" id="ARBA00022692"/>
    </source>
</evidence>
<dbReference type="PANTHER" id="PTHR35988:SF2">
    <property type="entry name" value="15-CIS-ZETA-CAROTENE ISOMERASE, CHLOROPLASTIC"/>
    <property type="match status" value="1"/>
</dbReference>
<keyword evidence="8" id="KW-1185">Reference proteome</keyword>
<protein>
    <recommendedName>
        <fullName evidence="6">NnrU domain-containing protein</fullName>
    </recommendedName>
</protein>
<comment type="caution">
    <text evidence="7">The sequence shown here is derived from an EMBL/GenBank/DDBJ whole genome shotgun (WGS) entry which is preliminary data.</text>
</comment>
<evidence type="ECO:0000256" key="3">
    <source>
        <dbReference type="ARBA" id="ARBA00022989"/>
    </source>
</evidence>
<dbReference type="Proteomes" id="UP000243002">
    <property type="component" value="Unassembled WGS sequence"/>
</dbReference>
<dbReference type="PANTHER" id="PTHR35988">
    <property type="entry name" value="15-CIS-ZETA-CAROTENE ISOMERASE, CHLOROPLASTIC"/>
    <property type="match status" value="1"/>
</dbReference>
<reference evidence="7 8" key="1">
    <citation type="journal article" date="2018" name="Environ. Microbiol.">
        <title>Ecological and genomic features of two widespread freshwater picocyanobacteria.</title>
        <authorList>
            <person name="Cabello-Yeves P.J."/>
            <person name="Picazo A."/>
            <person name="Camacho A."/>
            <person name="Callieri C."/>
            <person name="Rosselli R."/>
            <person name="Roda-Garcia J.J."/>
            <person name="Coutinho F.H."/>
            <person name="Rodriguez-Valera F."/>
        </authorList>
    </citation>
    <scope>NUCLEOTIDE SEQUENCE [LARGE SCALE GENOMIC DNA]</scope>
    <source>
        <strain evidence="7 8">Tous</strain>
    </source>
</reference>
<keyword evidence="2 5" id="KW-0812">Transmembrane</keyword>
<evidence type="ECO:0000313" key="8">
    <source>
        <dbReference type="Proteomes" id="UP000243002"/>
    </source>
</evidence>
<feature type="domain" description="NnrU" evidence="6">
    <location>
        <begin position="1"/>
        <end position="216"/>
    </location>
</feature>
<feature type="transmembrane region" description="Helical" evidence="5">
    <location>
        <begin position="68"/>
        <end position="87"/>
    </location>
</feature>
<feature type="transmembrane region" description="Helical" evidence="5">
    <location>
        <begin position="32"/>
        <end position="52"/>
    </location>
</feature>
<evidence type="ECO:0000256" key="4">
    <source>
        <dbReference type="ARBA" id="ARBA00023136"/>
    </source>
</evidence>
<dbReference type="GO" id="GO:0090471">
    <property type="term" value="F:9,15,9'-tri-cis-zeta-carotene isomerase activity"/>
    <property type="evidence" value="ECO:0007669"/>
    <property type="project" value="TreeGrafter"/>
</dbReference>
<dbReference type="Gene3D" id="1.20.120.1630">
    <property type="match status" value="1"/>
</dbReference>
<evidence type="ECO:0000256" key="5">
    <source>
        <dbReference type="SAM" id="Phobius"/>
    </source>
</evidence>
<evidence type="ECO:0000256" key="1">
    <source>
        <dbReference type="ARBA" id="ARBA00004141"/>
    </source>
</evidence>
<proteinExistence type="predicted"/>
<dbReference type="OrthoDB" id="5293641at2"/>
<keyword evidence="3 5" id="KW-1133">Transmembrane helix</keyword>
<organism evidence="7 8">
    <name type="scientific">Cyanobium usitatum str. Tous</name>
    <dbReference type="NCBI Taxonomy" id="2116684"/>
    <lineage>
        <taxon>Bacteria</taxon>
        <taxon>Bacillati</taxon>
        <taxon>Cyanobacteriota</taxon>
        <taxon>Cyanophyceae</taxon>
        <taxon>Synechococcales</taxon>
        <taxon>Prochlorococcaceae</taxon>
        <taxon>Cyanobium</taxon>
    </lineage>
</organism>